<dbReference type="GO" id="GO:0005975">
    <property type="term" value="P:carbohydrate metabolic process"/>
    <property type="evidence" value="ECO:0007669"/>
    <property type="project" value="InterPro"/>
</dbReference>
<feature type="chain" id="PRO_5032619405" evidence="1">
    <location>
        <begin position="18"/>
        <end position="627"/>
    </location>
</feature>
<dbReference type="GO" id="GO:0004553">
    <property type="term" value="F:hydrolase activity, hydrolyzing O-glycosyl compounds"/>
    <property type="evidence" value="ECO:0007669"/>
    <property type="project" value="InterPro"/>
</dbReference>
<evidence type="ECO:0000256" key="1">
    <source>
        <dbReference type="SAM" id="SignalP"/>
    </source>
</evidence>
<dbReference type="Gene3D" id="2.60.120.260">
    <property type="entry name" value="Galactose-binding domain-like"/>
    <property type="match status" value="1"/>
</dbReference>
<dbReference type="AlphaFoldDB" id="A0A812NLP7"/>
<dbReference type="PRINTS" id="PR00132">
    <property type="entry name" value="GLHYDRLASE2"/>
</dbReference>
<dbReference type="InterPro" id="IPR017853">
    <property type="entry name" value="GH"/>
</dbReference>
<dbReference type="SUPFAM" id="SSF49303">
    <property type="entry name" value="beta-Galactosidase/glucuronidase domain"/>
    <property type="match status" value="1"/>
</dbReference>
<dbReference type="OrthoDB" id="408532at2759"/>
<organism evidence="3 4">
    <name type="scientific">Symbiodinium natans</name>
    <dbReference type="NCBI Taxonomy" id="878477"/>
    <lineage>
        <taxon>Eukaryota</taxon>
        <taxon>Sar</taxon>
        <taxon>Alveolata</taxon>
        <taxon>Dinophyceae</taxon>
        <taxon>Suessiales</taxon>
        <taxon>Symbiodiniaceae</taxon>
        <taxon>Symbiodinium</taxon>
    </lineage>
</organism>
<dbReference type="InterPro" id="IPR051913">
    <property type="entry name" value="GH2_Domain-Containing"/>
</dbReference>
<dbReference type="Proteomes" id="UP000604046">
    <property type="component" value="Unassembled WGS sequence"/>
</dbReference>
<evidence type="ECO:0000259" key="2">
    <source>
        <dbReference type="Pfam" id="PF02836"/>
    </source>
</evidence>
<proteinExistence type="predicted"/>
<keyword evidence="4" id="KW-1185">Reference proteome</keyword>
<evidence type="ECO:0000313" key="3">
    <source>
        <dbReference type="EMBL" id="CAE7316975.1"/>
    </source>
</evidence>
<dbReference type="InterPro" id="IPR036156">
    <property type="entry name" value="Beta-gal/glucu_dom_sf"/>
</dbReference>
<protein>
    <submittedName>
        <fullName evidence="3">LacZ protein</fullName>
    </submittedName>
</protein>
<name>A0A812NLP7_9DINO</name>
<gene>
    <name evidence="3" type="primary">lacZ</name>
    <name evidence="3" type="ORF">SNAT2548_LOCUS16622</name>
</gene>
<evidence type="ECO:0000313" key="4">
    <source>
        <dbReference type="Proteomes" id="UP000604046"/>
    </source>
</evidence>
<dbReference type="Pfam" id="PF02836">
    <property type="entry name" value="Glyco_hydro_2_C"/>
    <property type="match status" value="1"/>
</dbReference>
<dbReference type="SUPFAM" id="SSF49785">
    <property type="entry name" value="Galactose-binding domain-like"/>
    <property type="match status" value="1"/>
</dbReference>
<feature type="domain" description="Glycoside hydrolase family 2 catalytic" evidence="2">
    <location>
        <begin position="290"/>
        <end position="554"/>
    </location>
</feature>
<dbReference type="InterPro" id="IPR006101">
    <property type="entry name" value="Glyco_hydro_2"/>
</dbReference>
<dbReference type="InterPro" id="IPR006103">
    <property type="entry name" value="Glyco_hydro_2_cat"/>
</dbReference>
<dbReference type="InterPro" id="IPR008979">
    <property type="entry name" value="Galactose-bd-like_sf"/>
</dbReference>
<sequence length="627" mass="69538">MPAALAALLALVPTVLGAPAPSFWPRYGGAREVTLLDGEWQFGFNSDKDFDVLAPLDPKAPGLTPNSTSVPSSVDVAPPGVLGRRGVAFYRTHFQQKGHARLQFMGCSFYCRVFVDGQAVGEHRAGGYVPWWLDLPLPSSGNATRELFVMADNRFNRTTAPVHTGGDFWSYGGILRSVVLHDMPDDPKETWPWRAYVFPTAEDLGVVDIKIVLTSTNCTGAIMIMIAFGMDTPAAVNVMATAGEAWLRSVQVPDPQTWSLKNPQMHTVTVGIGSATITERFGLRRWAYADGKLLLNGEAVKLHGWNHHTQWIDTGASPTDSQLDKDLALLREGNANFVRGAHYPQDQRWLDRLDEAGMAMWEETLGPGTTVEDLKDWGHFMKYQLQQVDEMLAASMNHPSIMAWAWFNEGPSNDLDACQAYLQCSLRAAEADPTRFRTWASNKKEEDKCLDHATAVSFNSYPAWYSDKHDLMAPKREWTESAAWARQHFPDKPFFISETGAGGLYEWASNTTDAYWTLKYQQEVIDADVDTALTDGNISGLTLWHFFDFKGNDEAQSCGPCQYLPGVTPPTCGWYDMSGSCEHRPGGLNHKGVLDPWRRKKPSFYSVAKKYGAASRSAPGTGSLYIV</sequence>
<dbReference type="EMBL" id="CAJNDS010002086">
    <property type="protein sequence ID" value="CAE7316975.1"/>
    <property type="molecule type" value="Genomic_DNA"/>
</dbReference>
<keyword evidence="1" id="KW-0732">Signal</keyword>
<dbReference type="PANTHER" id="PTHR42732">
    <property type="entry name" value="BETA-GALACTOSIDASE"/>
    <property type="match status" value="1"/>
</dbReference>
<dbReference type="SUPFAM" id="SSF51445">
    <property type="entry name" value="(Trans)glycosidases"/>
    <property type="match status" value="1"/>
</dbReference>
<reference evidence="3" key="1">
    <citation type="submission" date="2021-02" db="EMBL/GenBank/DDBJ databases">
        <authorList>
            <person name="Dougan E. K."/>
            <person name="Rhodes N."/>
            <person name="Thang M."/>
            <person name="Chan C."/>
        </authorList>
    </citation>
    <scope>NUCLEOTIDE SEQUENCE</scope>
</reference>
<dbReference type="PANTHER" id="PTHR42732:SF1">
    <property type="entry name" value="BETA-MANNOSIDASE"/>
    <property type="match status" value="1"/>
</dbReference>
<comment type="caution">
    <text evidence="3">The sequence shown here is derived from an EMBL/GenBank/DDBJ whole genome shotgun (WGS) entry which is preliminary data.</text>
</comment>
<accession>A0A812NLP7</accession>
<feature type="signal peptide" evidence="1">
    <location>
        <begin position="1"/>
        <end position="17"/>
    </location>
</feature>
<dbReference type="Gene3D" id="3.20.20.80">
    <property type="entry name" value="Glycosidases"/>
    <property type="match status" value="1"/>
</dbReference>